<reference evidence="3" key="1">
    <citation type="journal article" date="2019" name="Int. J. Syst. Evol. Microbiol.">
        <title>The Global Catalogue of Microorganisms (GCM) 10K type strain sequencing project: providing services to taxonomists for standard genome sequencing and annotation.</title>
        <authorList>
            <consortium name="The Broad Institute Genomics Platform"/>
            <consortium name="The Broad Institute Genome Sequencing Center for Infectious Disease"/>
            <person name="Wu L."/>
            <person name="Ma J."/>
        </authorList>
    </citation>
    <scope>NUCLEOTIDE SEQUENCE [LARGE SCALE GENOMIC DNA]</scope>
    <source>
        <strain evidence="3">JCM 5062</strain>
    </source>
</reference>
<organism evidence="2 3">
    <name type="scientific">Streptomyces gobitricini</name>
    <dbReference type="NCBI Taxonomy" id="68211"/>
    <lineage>
        <taxon>Bacteria</taxon>
        <taxon>Bacillati</taxon>
        <taxon>Actinomycetota</taxon>
        <taxon>Actinomycetes</taxon>
        <taxon>Kitasatosporales</taxon>
        <taxon>Streptomycetaceae</taxon>
        <taxon>Streptomyces</taxon>
    </lineage>
</organism>
<feature type="compositionally biased region" description="Low complexity" evidence="1">
    <location>
        <begin position="101"/>
        <end position="122"/>
    </location>
</feature>
<accession>A0ABP5YSB4</accession>
<evidence type="ECO:0000313" key="2">
    <source>
        <dbReference type="EMBL" id="GAA2486180.1"/>
    </source>
</evidence>
<comment type="caution">
    <text evidence="2">The sequence shown here is derived from an EMBL/GenBank/DDBJ whole genome shotgun (WGS) entry which is preliminary data.</text>
</comment>
<evidence type="ECO:0000313" key="3">
    <source>
        <dbReference type="Proteomes" id="UP001499942"/>
    </source>
</evidence>
<protein>
    <submittedName>
        <fullName evidence="2">Uncharacterized protein</fullName>
    </submittedName>
</protein>
<gene>
    <name evidence="2" type="ORF">GCM10010393_16520</name>
</gene>
<keyword evidence="3" id="KW-1185">Reference proteome</keyword>
<feature type="region of interest" description="Disordered" evidence="1">
    <location>
        <begin position="1"/>
        <end position="122"/>
    </location>
</feature>
<feature type="compositionally biased region" description="Low complexity" evidence="1">
    <location>
        <begin position="73"/>
        <end position="82"/>
    </location>
</feature>
<name>A0ABP5YSB4_9ACTN</name>
<evidence type="ECO:0000256" key="1">
    <source>
        <dbReference type="SAM" id="MobiDB-lite"/>
    </source>
</evidence>
<sequence>MLDADSDHCAGAVENPAAGAHADVTGRPGGRHPGPVAADHLGDDGAYGGRPESCEYGSGIVAAAPAGRLPGTPAARPGRLGPLPRPGRPPRPPAPAPAAPGPGLHLHPAGPGGLRPRTTTGA</sequence>
<proteinExistence type="predicted"/>
<feature type="compositionally biased region" description="Pro residues" evidence="1">
    <location>
        <begin position="83"/>
        <end position="100"/>
    </location>
</feature>
<dbReference type="Proteomes" id="UP001499942">
    <property type="component" value="Unassembled WGS sequence"/>
</dbReference>
<dbReference type="EMBL" id="BAAASR010000008">
    <property type="protein sequence ID" value="GAA2486180.1"/>
    <property type="molecule type" value="Genomic_DNA"/>
</dbReference>